<name>A0A9X3ERE1_9BACT</name>
<comment type="caution">
    <text evidence="2">The sequence shown here is derived from an EMBL/GenBank/DDBJ whole genome shotgun (WGS) entry which is preliminary data.</text>
</comment>
<evidence type="ECO:0000313" key="3">
    <source>
        <dbReference type="Proteomes" id="UP001150924"/>
    </source>
</evidence>
<accession>A0A9X3ERE1</accession>
<organism evidence="2 3">
    <name type="scientific">Nannocystis pusilla</name>
    <dbReference type="NCBI Taxonomy" id="889268"/>
    <lineage>
        <taxon>Bacteria</taxon>
        <taxon>Pseudomonadati</taxon>
        <taxon>Myxococcota</taxon>
        <taxon>Polyangia</taxon>
        <taxon>Nannocystales</taxon>
        <taxon>Nannocystaceae</taxon>
        <taxon>Nannocystis</taxon>
    </lineage>
</organism>
<evidence type="ECO:0000256" key="1">
    <source>
        <dbReference type="SAM" id="MobiDB-lite"/>
    </source>
</evidence>
<dbReference type="Proteomes" id="UP001150924">
    <property type="component" value="Unassembled WGS sequence"/>
</dbReference>
<keyword evidence="3" id="KW-1185">Reference proteome</keyword>
<gene>
    <name evidence="2" type="ORF">OV079_23485</name>
</gene>
<dbReference type="RefSeq" id="WP_267771098.1">
    <property type="nucleotide sequence ID" value="NZ_JAPNKE010000002.1"/>
</dbReference>
<proteinExistence type="predicted"/>
<feature type="region of interest" description="Disordered" evidence="1">
    <location>
        <begin position="48"/>
        <end position="90"/>
    </location>
</feature>
<sequence>MTPVSIISASRLRIGAWDERGLWLVDLDSPRRFRLDLAGTIVETDEPLPTAMNIPASAPYPPGSPFAAKVAHDDDASTPALSGRGPEHMA</sequence>
<evidence type="ECO:0000313" key="2">
    <source>
        <dbReference type="EMBL" id="MCY1008465.1"/>
    </source>
</evidence>
<reference evidence="2" key="1">
    <citation type="submission" date="2022-11" db="EMBL/GenBank/DDBJ databases">
        <title>Minimal conservation of predation-associated metabolite biosynthetic gene clusters underscores biosynthetic potential of Myxococcota including descriptions for ten novel species: Archangium lansinium sp. nov., Myxococcus landrumus sp. nov., Nannocystis bai.</title>
        <authorList>
            <person name="Ahearne A."/>
            <person name="Stevens C."/>
            <person name="Phillips K."/>
        </authorList>
    </citation>
    <scope>NUCLEOTIDE SEQUENCE</scope>
    <source>
        <strain evidence="2">Na p29</strain>
    </source>
</reference>
<protein>
    <submittedName>
        <fullName evidence="2">Uncharacterized protein</fullName>
    </submittedName>
</protein>
<dbReference type="EMBL" id="JAPNKE010000002">
    <property type="protein sequence ID" value="MCY1008465.1"/>
    <property type="molecule type" value="Genomic_DNA"/>
</dbReference>
<dbReference type="AlphaFoldDB" id="A0A9X3ERE1"/>